<sequence length="63" mass="7541">MSDDINMQALEIFDIISRDDDNEDNENDEDNRDNENEENPNEIALKREGERKREYIMNQIINP</sequence>
<comment type="caution">
    <text evidence="2">The sequence shown here is derived from an EMBL/GenBank/DDBJ whole genome shotgun (WGS) entry which is preliminary data.</text>
</comment>
<evidence type="ECO:0000313" key="3">
    <source>
        <dbReference type="Proteomes" id="UP000234323"/>
    </source>
</evidence>
<reference evidence="2 3" key="1">
    <citation type="submission" date="2015-10" db="EMBL/GenBank/DDBJ databases">
        <title>Genome analyses suggest a sexual origin of heterokaryosis in a supposedly ancient asexual fungus.</title>
        <authorList>
            <person name="Ropars J."/>
            <person name="Sedzielewska K."/>
            <person name="Noel J."/>
            <person name="Charron P."/>
            <person name="Farinelli L."/>
            <person name="Marton T."/>
            <person name="Kruger M."/>
            <person name="Pelin A."/>
            <person name="Brachmann A."/>
            <person name="Corradi N."/>
        </authorList>
    </citation>
    <scope>NUCLEOTIDE SEQUENCE [LARGE SCALE GENOMIC DNA]</scope>
    <source>
        <strain evidence="2 3">A4</strain>
    </source>
</reference>
<dbReference type="Proteomes" id="UP000234323">
    <property type="component" value="Unassembled WGS sequence"/>
</dbReference>
<proteinExistence type="predicted"/>
<dbReference type="EMBL" id="LLXI01006381">
    <property type="protein sequence ID" value="PKY62084.1"/>
    <property type="molecule type" value="Genomic_DNA"/>
</dbReference>
<gene>
    <name evidence="2" type="ORF">RhiirA4_487961</name>
</gene>
<organism evidence="2 3">
    <name type="scientific">Rhizophagus irregularis</name>
    <dbReference type="NCBI Taxonomy" id="588596"/>
    <lineage>
        <taxon>Eukaryota</taxon>
        <taxon>Fungi</taxon>
        <taxon>Fungi incertae sedis</taxon>
        <taxon>Mucoromycota</taxon>
        <taxon>Glomeromycotina</taxon>
        <taxon>Glomeromycetes</taxon>
        <taxon>Glomerales</taxon>
        <taxon>Glomeraceae</taxon>
        <taxon>Rhizophagus</taxon>
    </lineage>
</organism>
<feature type="compositionally biased region" description="Acidic residues" evidence="1">
    <location>
        <begin position="20"/>
        <end position="40"/>
    </location>
</feature>
<feature type="region of interest" description="Disordered" evidence="1">
    <location>
        <begin position="1"/>
        <end position="50"/>
    </location>
</feature>
<evidence type="ECO:0000313" key="2">
    <source>
        <dbReference type="EMBL" id="PKY62084.1"/>
    </source>
</evidence>
<accession>A0A2I1HT66</accession>
<protein>
    <submittedName>
        <fullName evidence="2">Uncharacterized protein</fullName>
    </submittedName>
</protein>
<evidence type="ECO:0000256" key="1">
    <source>
        <dbReference type="SAM" id="MobiDB-lite"/>
    </source>
</evidence>
<dbReference type="AlphaFoldDB" id="A0A2I1HT66"/>
<name>A0A2I1HT66_9GLOM</name>
<keyword evidence="3" id="KW-1185">Reference proteome</keyword>